<evidence type="ECO:0000256" key="1">
    <source>
        <dbReference type="SAM" id="Phobius"/>
    </source>
</evidence>
<keyword evidence="1" id="KW-0472">Membrane</keyword>
<protein>
    <submittedName>
        <fullName evidence="2">MSHA biogenesis protein MshB</fullName>
    </submittedName>
</protein>
<name>A0ABM6JG79_9GAMM</name>
<dbReference type="Proteomes" id="UP000191820">
    <property type="component" value="Chromosome"/>
</dbReference>
<dbReference type="SUPFAM" id="SSF54523">
    <property type="entry name" value="Pili subunits"/>
    <property type="match status" value="1"/>
</dbReference>
<evidence type="ECO:0000313" key="3">
    <source>
        <dbReference type="Proteomes" id="UP000191820"/>
    </source>
</evidence>
<dbReference type="NCBIfam" id="TIGR02532">
    <property type="entry name" value="IV_pilin_GFxxxE"/>
    <property type="match status" value="1"/>
</dbReference>
<dbReference type="InterPro" id="IPR012902">
    <property type="entry name" value="N_methyl_site"/>
</dbReference>
<keyword evidence="1" id="KW-1133">Transmembrane helix</keyword>
<dbReference type="RefSeq" id="WP_055022915.1">
    <property type="nucleotide sequence ID" value="NZ_CANMJJ010000003.1"/>
</dbReference>
<organism evidence="2 3">
    <name type="scientific">Shewanella japonica</name>
    <dbReference type="NCBI Taxonomy" id="93973"/>
    <lineage>
        <taxon>Bacteria</taxon>
        <taxon>Pseudomonadati</taxon>
        <taxon>Pseudomonadota</taxon>
        <taxon>Gammaproteobacteria</taxon>
        <taxon>Alteromonadales</taxon>
        <taxon>Shewanellaceae</taxon>
        <taxon>Shewanella</taxon>
    </lineage>
</organism>
<proteinExistence type="predicted"/>
<accession>A0ABM6JG79</accession>
<feature type="transmembrane region" description="Helical" evidence="1">
    <location>
        <begin position="7"/>
        <end position="28"/>
    </location>
</feature>
<dbReference type="Pfam" id="PF07963">
    <property type="entry name" value="N_methyl"/>
    <property type="match status" value="1"/>
</dbReference>
<dbReference type="PROSITE" id="PS00409">
    <property type="entry name" value="PROKAR_NTER_METHYL"/>
    <property type="match status" value="1"/>
</dbReference>
<sequence length="201" mass="21124">MKLRQQGFSLIELVIVIVILGLLAATAIPRFLNVTEDAQNASIDGVAGGLATAVGFVRAQWEVDGRRNTSVILDGTVVSLDTRFGFPTGTSNTDVTAMTDATCQEVFNNVLQSAPRNVIYNEDAREQRYTVRVQNGVGGSATSIDGTTVTGIDLCVYHQVASLTLNQNSGVPSPAPDLSTAGAKGVTYNPGTGQVLSFSND</sequence>
<gene>
    <name evidence="2" type="ORF">SJ2017_0446</name>
</gene>
<dbReference type="EMBL" id="CP020472">
    <property type="protein sequence ID" value="ARD20786.1"/>
    <property type="molecule type" value="Genomic_DNA"/>
</dbReference>
<dbReference type="InterPro" id="IPR045584">
    <property type="entry name" value="Pilin-like"/>
</dbReference>
<keyword evidence="1" id="KW-0812">Transmembrane</keyword>
<evidence type="ECO:0000313" key="2">
    <source>
        <dbReference type="EMBL" id="ARD20786.1"/>
    </source>
</evidence>
<keyword evidence="3" id="KW-1185">Reference proteome</keyword>
<reference evidence="2 3" key="1">
    <citation type="submission" date="2017-03" db="EMBL/GenBank/DDBJ databases">
        <title>Genome sequencing of Shewanella japonica KCTC 22435.</title>
        <authorList>
            <person name="Kim K.M."/>
        </authorList>
    </citation>
    <scope>NUCLEOTIDE SEQUENCE [LARGE SCALE GENOMIC DNA]</scope>
    <source>
        <strain evidence="2 3">KCTC 22435</strain>
    </source>
</reference>
<dbReference type="Gene3D" id="3.30.700.10">
    <property type="entry name" value="Glycoprotein, Type 4 Pilin"/>
    <property type="match status" value="1"/>
</dbReference>